<evidence type="ECO:0000313" key="3">
    <source>
        <dbReference type="Proteomes" id="UP001602119"/>
    </source>
</evidence>
<evidence type="ECO:0000259" key="1">
    <source>
        <dbReference type="PROSITE" id="PS51819"/>
    </source>
</evidence>
<proteinExistence type="predicted"/>
<comment type="caution">
    <text evidence="2">The sequence shown here is derived from an EMBL/GenBank/DDBJ whole genome shotgun (WGS) entry which is preliminary data.</text>
</comment>
<dbReference type="Gene3D" id="3.10.180.10">
    <property type="entry name" value="2,3-Dihydroxybiphenyl 1,2-Dioxygenase, domain 1"/>
    <property type="match status" value="1"/>
</dbReference>
<dbReference type="InterPro" id="IPR004360">
    <property type="entry name" value="Glyas_Fos-R_dOase_dom"/>
</dbReference>
<accession>A0ABW6VH11</accession>
<evidence type="ECO:0000313" key="2">
    <source>
        <dbReference type="EMBL" id="MFF4777054.1"/>
    </source>
</evidence>
<dbReference type="RefSeq" id="WP_066944183.1">
    <property type="nucleotide sequence ID" value="NZ_BBYK01000055.1"/>
</dbReference>
<gene>
    <name evidence="2" type="ORF">ACFY05_29765</name>
</gene>
<protein>
    <submittedName>
        <fullName evidence="2">VOC family protein</fullName>
    </submittedName>
</protein>
<dbReference type="InterPro" id="IPR029068">
    <property type="entry name" value="Glyas_Bleomycin-R_OHBP_Dase"/>
</dbReference>
<sequence length="192" mass="21322">MEIKSEIDVSAIPKPVLINVPVDDMERGLEFYQAFLGMPAARSLSYEISYHAPVSSDGILLTVNKRRFPGETVTVYFHVYDLDGVLKKIVELGGEVTAGPYDLPLPKQIKPEFQEQFRDSPFYRGDAGDSMGLGASVADADGNRFGLVQFSEWAHATFRLGRYANPVTPEQLVDQSIALNRNVPPPTEIFQE</sequence>
<dbReference type="Pfam" id="PF00903">
    <property type="entry name" value="Glyoxalase"/>
    <property type="match status" value="1"/>
</dbReference>
<dbReference type="PROSITE" id="PS51819">
    <property type="entry name" value="VOC"/>
    <property type="match status" value="1"/>
</dbReference>
<organism evidence="2 3">
    <name type="scientific">Microtetraspora fusca</name>
    <dbReference type="NCBI Taxonomy" id="1997"/>
    <lineage>
        <taxon>Bacteria</taxon>
        <taxon>Bacillati</taxon>
        <taxon>Actinomycetota</taxon>
        <taxon>Actinomycetes</taxon>
        <taxon>Streptosporangiales</taxon>
        <taxon>Streptosporangiaceae</taxon>
        <taxon>Microtetraspora</taxon>
    </lineage>
</organism>
<reference evidence="2 3" key="1">
    <citation type="submission" date="2024-10" db="EMBL/GenBank/DDBJ databases">
        <title>The Natural Products Discovery Center: Release of the First 8490 Sequenced Strains for Exploring Actinobacteria Biosynthetic Diversity.</title>
        <authorList>
            <person name="Kalkreuter E."/>
            <person name="Kautsar S.A."/>
            <person name="Yang D."/>
            <person name="Bader C.D."/>
            <person name="Teijaro C.N."/>
            <person name="Fluegel L."/>
            <person name="Davis C.M."/>
            <person name="Simpson J.R."/>
            <person name="Lauterbach L."/>
            <person name="Steele A.D."/>
            <person name="Gui C."/>
            <person name="Meng S."/>
            <person name="Li G."/>
            <person name="Viehrig K."/>
            <person name="Ye F."/>
            <person name="Su P."/>
            <person name="Kiefer A.F."/>
            <person name="Nichols A."/>
            <person name="Cepeda A.J."/>
            <person name="Yan W."/>
            <person name="Fan B."/>
            <person name="Jiang Y."/>
            <person name="Adhikari A."/>
            <person name="Zheng C.-J."/>
            <person name="Schuster L."/>
            <person name="Cowan T.M."/>
            <person name="Smanski M.J."/>
            <person name="Chevrette M.G."/>
            <person name="De Carvalho L.P.S."/>
            <person name="Shen B."/>
        </authorList>
    </citation>
    <scope>NUCLEOTIDE SEQUENCE [LARGE SCALE GENOMIC DNA]</scope>
    <source>
        <strain evidence="2 3">NPDC001281</strain>
    </source>
</reference>
<dbReference type="InterPro" id="IPR037523">
    <property type="entry name" value="VOC_core"/>
</dbReference>
<dbReference type="EMBL" id="JBIAXI010000021">
    <property type="protein sequence ID" value="MFF4777054.1"/>
    <property type="molecule type" value="Genomic_DNA"/>
</dbReference>
<name>A0ABW6VH11_MICFU</name>
<dbReference type="Proteomes" id="UP001602119">
    <property type="component" value="Unassembled WGS sequence"/>
</dbReference>
<feature type="domain" description="VOC" evidence="1">
    <location>
        <begin position="14"/>
        <end position="150"/>
    </location>
</feature>
<keyword evidence="3" id="KW-1185">Reference proteome</keyword>
<dbReference type="SUPFAM" id="SSF54593">
    <property type="entry name" value="Glyoxalase/Bleomycin resistance protein/Dihydroxybiphenyl dioxygenase"/>
    <property type="match status" value="1"/>
</dbReference>